<dbReference type="InterPro" id="IPR006311">
    <property type="entry name" value="TAT_signal"/>
</dbReference>
<evidence type="ECO:0000313" key="2">
    <source>
        <dbReference type="EMBL" id="MCL6422356.1"/>
    </source>
</evidence>
<evidence type="ECO:0000313" key="3">
    <source>
        <dbReference type="Proteomes" id="UP001203761"/>
    </source>
</evidence>
<feature type="signal peptide" evidence="1">
    <location>
        <begin position="1"/>
        <end position="39"/>
    </location>
</feature>
<feature type="chain" id="PRO_5046309861" description="Tat pathway signal sequence domain protein" evidence="1">
    <location>
        <begin position="40"/>
        <end position="280"/>
    </location>
</feature>
<dbReference type="PROSITE" id="PS51318">
    <property type="entry name" value="TAT"/>
    <property type="match status" value="1"/>
</dbReference>
<proteinExistence type="predicted"/>
<dbReference type="EMBL" id="JAKNCJ010000001">
    <property type="protein sequence ID" value="MCL6422356.1"/>
    <property type="molecule type" value="Genomic_DNA"/>
</dbReference>
<accession>A0ABT0QXG1</accession>
<name>A0ABT0QXG1_9MICO</name>
<dbReference type="Proteomes" id="UP001203761">
    <property type="component" value="Unassembled WGS sequence"/>
</dbReference>
<gene>
    <name evidence="2" type="ORF">Bequi_02985</name>
</gene>
<sequence length="280" mass="30251">MTDSTNPRPTPSMTRRGLTKGAAWTLPAVAVASAAPAFAASISDCPTNARIDQFFAQRRTEVANYDGCAGTTSPTFTIWYDGGGGANVALQNSFINVRNQNSCTIDLRAYPLAFRIDIANSAGADVAADRPGVLRRSMTSTNSYGYLSRLSAPGVERCGIKNETYWEPNGTEQVQMSDGSTATRTIYSARWNTVRAATVVSGEDIDIQFSWADGLAAGGRLNNIYRLVPLGMAAPQWADLTTADSGACADAYAYYSAKVAEWYRNGYGCNPNIRWRWGRT</sequence>
<comment type="caution">
    <text evidence="2">The sequence shown here is derived from an EMBL/GenBank/DDBJ whole genome shotgun (WGS) entry which is preliminary data.</text>
</comment>
<reference evidence="2" key="1">
    <citation type="submission" date="2022-02" db="EMBL/GenBank/DDBJ databases">
        <authorList>
            <person name="Lee M."/>
            <person name="Kim S.-J."/>
            <person name="Jung M.-Y."/>
        </authorList>
    </citation>
    <scope>NUCLEOTIDE SEQUENCE</scope>
    <source>
        <strain evidence="2">JHP9</strain>
    </source>
</reference>
<keyword evidence="3" id="KW-1185">Reference proteome</keyword>
<keyword evidence="1" id="KW-0732">Signal</keyword>
<evidence type="ECO:0008006" key="4">
    <source>
        <dbReference type="Google" id="ProtNLM"/>
    </source>
</evidence>
<evidence type="ECO:0000256" key="1">
    <source>
        <dbReference type="SAM" id="SignalP"/>
    </source>
</evidence>
<protein>
    <recommendedName>
        <fullName evidence="4">Tat pathway signal sequence domain protein</fullName>
    </recommendedName>
</protein>
<organism evidence="2 3">
    <name type="scientific">Brachybacterium equifaecis</name>
    <dbReference type="NCBI Taxonomy" id="2910770"/>
    <lineage>
        <taxon>Bacteria</taxon>
        <taxon>Bacillati</taxon>
        <taxon>Actinomycetota</taxon>
        <taxon>Actinomycetes</taxon>
        <taxon>Micrococcales</taxon>
        <taxon>Dermabacteraceae</taxon>
        <taxon>Brachybacterium</taxon>
    </lineage>
</organism>
<dbReference type="RefSeq" id="WP_249736461.1">
    <property type="nucleotide sequence ID" value="NZ_JAKNCJ010000001.1"/>
</dbReference>